<name>A0A1Q3A6H2_ZYGRO</name>
<protein>
    <submittedName>
        <fullName evidence="1">Uncharacterized protein</fullName>
    </submittedName>
</protein>
<accession>A0A1Q3A6H2</accession>
<evidence type="ECO:0000313" key="2">
    <source>
        <dbReference type="Proteomes" id="UP000187013"/>
    </source>
</evidence>
<organism evidence="1 2">
    <name type="scientific">Zygosaccharomyces rouxii</name>
    <dbReference type="NCBI Taxonomy" id="4956"/>
    <lineage>
        <taxon>Eukaryota</taxon>
        <taxon>Fungi</taxon>
        <taxon>Dikarya</taxon>
        <taxon>Ascomycota</taxon>
        <taxon>Saccharomycotina</taxon>
        <taxon>Saccharomycetes</taxon>
        <taxon>Saccharomycetales</taxon>
        <taxon>Saccharomycetaceae</taxon>
        <taxon>Zygosaccharomyces</taxon>
    </lineage>
</organism>
<comment type="caution">
    <text evidence="1">The sequence shown here is derived from an EMBL/GenBank/DDBJ whole genome shotgun (WGS) entry which is preliminary data.</text>
</comment>
<dbReference type="Proteomes" id="UP000187013">
    <property type="component" value="Unassembled WGS sequence"/>
</dbReference>
<evidence type="ECO:0000313" key="1">
    <source>
        <dbReference type="EMBL" id="GAV51223.1"/>
    </source>
</evidence>
<sequence>MHLYDLFNRLKIQLGIDWTGVFKKDSSIMETVRGRHYGKEKENEDRVLDEVIVSAALWRATAPKIWSLRIGYT</sequence>
<dbReference type="AlphaFoldDB" id="A0A1Q3A6H2"/>
<dbReference type="EMBL" id="BDGX01000030">
    <property type="protein sequence ID" value="GAV51223.1"/>
    <property type="molecule type" value="Genomic_DNA"/>
</dbReference>
<proteinExistence type="predicted"/>
<gene>
    <name evidence="1" type="ORF">ZYGR_0AD04060</name>
</gene>
<reference evidence="1 2" key="1">
    <citation type="submission" date="2016-08" db="EMBL/GenBank/DDBJ databases">
        <title>Draft genome sequence of allopolyploid Zygosaccharomyces rouxii.</title>
        <authorList>
            <person name="Watanabe J."/>
            <person name="Uehara K."/>
            <person name="Mogi Y."/>
            <person name="Tsukioka Y."/>
        </authorList>
    </citation>
    <scope>NUCLEOTIDE SEQUENCE [LARGE SCALE GENOMIC DNA]</scope>
    <source>
        <strain evidence="1 2">NBRC 110957</strain>
    </source>
</reference>